<dbReference type="InterPro" id="IPR000719">
    <property type="entry name" value="Prot_kinase_dom"/>
</dbReference>
<dbReference type="InterPro" id="IPR001245">
    <property type="entry name" value="Ser-Thr/Tyr_kinase_cat_dom"/>
</dbReference>
<dbReference type="Pfam" id="PF07714">
    <property type="entry name" value="PK_Tyr_Ser-Thr"/>
    <property type="match status" value="1"/>
</dbReference>
<dbReference type="Proteomes" id="UP000615446">
    <property type="component" value="Unassembled WGS sequence"/>
</dbReference>
<keyword evidence="1" id="KW-0808">Transferase</keyword>
<keyword evidence="2" id="KW-0547">Nucleotide-binding</keyword>
<dbReference type="InterPro" id="IPR011009">
    <property type="entry name" value="Kinase-like_dom_sf"/>
</dbReference>
<feature type="domain" description="Protein kinase" evidence="5">
    <location>
        <begin position="137"/>
        <end position="411"/>
    </location>
</feature>
<dbReference type="OrthoDB" id="2791079at2759"/>
<name>A0A8H3QI92_9GLOM</name>
<dbReference type="GO" id="GO:0004674">
    <property type="term" value="F:protein serine/threonine kinase activity"/>
    <property type="evidence" value="ECO:0007669"/>
    <property type="project" value="TreeGrafter"/>
</dbReference>
<dbReference type="EMBL" id="BLAL01000047">
    <property type="protein sequence ID" value="GES80032.1"/>
    <property type="molecule type" value="Genomic_DNA"/>
</dbReference>
<evidence type="ECO:0000256" key="3">
    <source>
        <dbReference type="ARBA" id="ARBA00022777"/>
    </source>
</evidence>
<dbReference type="PANTHER" id="PTHR44329:SF288">
    <property type="entry name" value="MITOGEN-ACTIVATED PROTEIN KINASE KINASE KINASE 20"/>
    <property type="match status" value="1"/>
</dbReference>
<evidence type="ECO:0000256" key="4">
    <source>
        <dbReference type="ARBA" id="ARBA00022840"/>
    </source>
</evidence>
<evidence type="ECO:0000259" key="5">
    <source>
        <dbReference type="PROSITE" id="PS50011"/>
    </source>
</evidence>
<dbReference type="GO" id="GO:0005524">
    <property type="term" value="F:ATP binding"/>
    <property type="evidence" value="ECO:0007669"/>
    <property type="project" value="UniProtKB-KW"/>
</dbReference>
<evidence type="ECO:0000256" key="2">
    <source>
        <dbReference type="ARBA" id="ARBA00022741"/>
    </source>
</evidence>
<evidence type="ECO:0000313" key="7">
    <source>
        <dbReference type="Proteomes" id="UP000615446"/>
    </source>
</evidence>
<keyword evidence="4" id="KW-0067">ATP-binding</keyword>
<dbReference type="AlphaFoldDB" id="A0A8H3QI92"/>
<dbReference type="PANTHER" id="PTHR44329">
    <property type="entry name" value="SERINE/THREONINE-PROTEIN KINASE TNNI3K-RELATED"/>
    <property type="match status" value="1"/>
</dbReference>
<dbReference type="Gene3D" id="1.10.510.10">
    <property type="entry name" value="Transferase(Phosphotransferase) domain 1"/>
    <property type="match status" value="1"/>
</dbReference>
<evidence type="ECO:0000313" key="6">
    <source>
        <dbReference type="EMBL" id="GES80032.1"/>
    </source>
</evidence>
<proteinExistence type="predicted"/>
<gene>
    <name evidence="6" type="ORF">RCL2_000733200</name>
</gene>
<dbReference type="SUPFAM" id="SSF56112">
    <property type="entry name" value="Protein kinase-like (PK-like)"/>
    <property type="match status" value="1"/>
</dbReference>
<evidence type="ECO:0000256" key="1">
    <source>
        <dbReference type="ARBA" id="ARBA00022679"/>
    </source>
</evidence>
<protein>
    <submittedName>
        <fullName evidence="6">Kinase-like domain-containing protein</fullName>
    </submittedName>
</protein>
<comment type="caution">
    <text evidence="6">The sequence shown here is derived from an EMBL/GenBank/DDBJ whole genome shotgun (WGS) entry which is preliminary data.</text>
</comment>
<sequence>MSAGRKEVIWAAIMRSNELIDMNIYDNIHKHYEFRKQTLLVDNTLTEDERTEAIRIITISYDSEKVQNNSGTRRICENCNQKCLATLYCEYCLRNYLKANFSNWTSGSKDIDNLIQTCQNESLHPTSIIEWVPYNNLQNINYLTKGGCSEIYTASWINGRYYGWNSENQQLKRPGNHVVILKKLENVENANQRWFEEARSHLNISNKFANLIPCYGLTQDPSNGNYFLVMQKGNIDLRIYLQQNYNQLTWKEKIQIATYIIGALSIIHNENVIHRDLHSGNILFSKFSQKWVISDLGFCGPADKPLTCIYGILPYIAPEVIAGKQTTKSSDIYSIAMLMWEISSGQPPFINHEHNYDLAMNIINGIRPRIVSGTPLEYASLMKQCWDADPFKRPDAYTLMKKLREINLIYLNNSNKQTWSEFETGSFEINYTSSRLFTSKVHQFENFPEPKNATEEEQEAFHSKSYNNFYIPENIDDFIKSSNQKNNSTLKISSIFKGSSKKLSKRFKRNSKNDVQNNYKIETIQKTNKHVDIDENEMYNNPNLHSEEQDELEIPDEI</sequence>
<organism evidence="6 7">
    <name type="scientific">Rhizophagus clarus</name>
    <dbReference type="NCBI Taxonomy" id="94130"/>
    <lineage>
        <taxon>Eukaryota</taxon>
        <taxon>Fungi</taxon>
        <taxon>Fungi incertae sedis</taxon>
        <taxon>Mucoromycota</taxon>
        <taxon>Glomeromycotina</taxon>
        <taxon>Glomeromycetes</taxon>
        <taxon>Glomerales</taxon>
        <taxon>Glomeraceae</taxon>
        <taxon>Rhizophagus</taxon>
    </lineage>
</organism>
<dbReference type="InterPro" id="IPR051681">
    <property type="entry name" value="Ser/Thr_Kinases-Pseudokinases"/>
</dbReference>
<keyword evidence="3 6" id="KW-0418">Kinase</keyword>
<dbReference type="PROSITE" id="PS50011">
    <property type="entry name" value="PROTEIN_KINASE_DOM"/>
    <property type="match status" value="1"/>
</dbReference>
<accession>A0A8H3QI92</accession>
<reference evidence="6" key="1">
    <citation type="submission" date="2019-10" db="EMBL/GenBank/DDBJ databases">
        <title>Conservation and host-specific expression of non-tandemly repeated heterogenous ribosome RNA gene in arbuscular mycorrhizal fungi.</title>
        <authorList>
            <person name="Maeda T."/>
            <person name="Kobayashi Y."/>
            <person name="Nakagawa T."/>
            <person name="Ezawa T."/>
            <person name="Yamaguchi K."/>
            <person name="Bino T."/>
            <person name="Nishimoto Y."/>
            <person name="Shigenobu S."/>
            <person name="Kawaguchi M."/>
        </authorList>
    </citation>
    <scope>NUCLEOTIDE SEQUENCE</scope>
    <source>
        <strain evidence="6">HR1</strain>
    </source>
</reference>